<dbReference type="Pfam" id="PF01161">
    <property type="entry name" value="PBP"/>
    <property type="match status" value="1"/>
</dbReference>
<dbReference type="RefSeq" id="WP_169609208.1">
    <property type="nucleotide sequence ID" value="NZ_CP051682.1"/>
</dbReference>
<dbReference type="PANTHER" id="PTHR30289">
    <property type="entry name" value="UNCHARACTERIZED PROTEIN YBCL-RELATED"/>
    <property type="match status" value="1"/>
</dbReference>
<reference evidence="2 3" key="1">
    <citation type="submission" date="2020-04" db="EMBL/GenBank/DDBJ databases">
        <title>Genome sequencing of novel species.</title>
        <authorList>
            <person name="Heo J."/>
            <person name="Kim S.-J."/>
            <person name="Kim J.-S."/>
            <person name="Hong S.-B."/>
            <person name="Kwon S.-W."/>
        </authorList>
    </citation>
    <scope>NUCLEOTIDE SEQUENCE [LARGE SCALE GENOMIC DNA]</scope>
    <source>
        <strain evidence="2 3">F39-2</strain>
    </source>
</reference>
<organism evidence="2 3">
    <name type="scientific">Mucilaginibacter robiniae</name>
    <dbReference type="NCBI Taxonomy" id="2728022"/>
    <lineage>
        <taxon>Bacteria</taxon>
        <taxon>Pseudomonadati</taxon>
        <taxon>Bacteroidota</taxon>
        <taxon>Sphingobacteriia</taxon>
        <taxon>Sphingobacteriales</taxon>
        <taxon>Sphingobacteriaceae</taxon>
        <taxon>Mucilaginibacter</taxon>
    </lineage>
</organism>
<dbReference type="Gene3D" id="3.90.280.10">
    <property type="entry name" value="PEBP-like"/>
    <property type="match status" value="1"/>
</dbReference>
<protein>
    <submittedName>
        <fullName evidence="2">YbhB/YbcL family Raf kinase inhibitor-like protein</fullName>
    </submittedName>
</protein>
<dbReference type="InterPro" id="IPR036610">
    <property type="entry name" value="PEBP-like_sf"/>
</dbReference>
<evidence type="ECO:0000313" key="2">
    <source>
        <dbReference type="EMBL" id="QJD97222.1"/>
    </source>
</evidence>
<dbReference type="NCBIfam" id="TIGR00481">
    <property type="entry name" value="YbhB/YbcL family Raf kinase inhibitor-like protein"/>
    <property type="match status" value="1"/>
</dbReference>
<evidence type="ECO:0000256" key="1">
    <source>
        <dbReference type="SAM" id="SignalP"/>
    </source>
</evidence>
<keyword evidence="1" id="KW-0732">Signal</keyword>
<evidence type="ECO:0000313" key="3">
    <source>
        <dbReference type="Proteomes" id="UP000503278"/>
    </source>
</evidence>
<proteinExistence type="predicted"/>
<keyword evidence="3" id="KW-1185">Reference proteome</keyword>
<name>A0A7L5E1I0_9SPHI</name>
<dbReference type="EMBL" id="CP051682">
    <property type="protein sequence ID" value="QJD97222.1"/>
    <property type="molecule type" value="Genomic_DNA"/>
</dbReference>
<dbReference type="CDD" id="cd00865">
    <property type="entry name" value="PEBP_bact_arch"/>
    <property type="match status" value="1"/>
</dbReference>
<dbReference type="InterPro" id="IPR008914">
    <property type="entry name" value="PEBP"/>
</dbReference>
<accession>A0A7L5E1I0</accession>
<dbReference type="Proteomes" id="UP000503278">
    <property type="component" value="Chromosome"/>
</dbReference>
<feature type="chain" id="PRO_5029618329" evidence="1">
    <location>
        <begin position="23"/>
        <end position="183"/>
    </location>
</feature>
<dbReference type="SUPFAM" id="SSF49777">
    <property type="entry name" value="PEBP-like"/>
    <property type="match status" value="1"/>
</dbReference>
<gene>
    <name evidence="2" type="ORF">HH214_15765</name>
</gene>
<sequence>MKTARFLLLLCWVIGLSSTLQAQTFTLQSPDIQGQFTTGYLSNTFGCQGGNTSPALKWSTPPAKTLSYALTMFDPDAPTGSGWWHWVVFDIPASATGLPKNAGNVSHHLLPEGSVQSITDFGIPGYGGLCPPEGDRPHGYIITLYALDTIKLGLDSKATPALVGFMLNKHVVAKTSLIVYSKR</sequence>
<feature type="signal peptide" evidence="1">
    <location>
        <begin position="1"/>
        <end position="22"/>
    </location>
</feature>
<dbReference type="PANTHER" id="PTHR30289:SF1">
    <property type="entry name" value="PEBP (PHOSPHATIDYLETHANOLAMINE-BINDING PROTEIN) FAMILY PROTEIN"/>
    <property type="match status" value="1"/>
</dbReference>
<dbReference type="KEGG" id="mrob:HH214_15765"/>
<dbReference type="InterPro" id="IPR005247">
    <property type="entry name" value="YbhB_YbcL/LppC-like"/>
</dbReference>
<dbReference type="AlphaFoldDB" id="A0A7L5E1I0"/>